<evidence type="ECO:0000313" key="1">
    <source>
        <dbReference type="EMBL" id="QIS31187.1"/>
    </source>
</evidence>
<dbReference type="EMBL" id="MT075580">
    <property type="protein sequence ID" value="QIS31187.1"/>
    <property type="molecule type" value="Genomic_DNA"/>
</dbReference>
<protein>
    <submittedName>
        <fullName evidence="1">Uncharacterized protein</fullName>
    </submittedName>
</protein>
<reference evidence="1" key="1">
    <citation type="submission" date="2020-02" db="EMBL/GenBank/DDBJ databases">
        <authorList>
            <person name="Hu X."/>
            <person name="Yuan Z."/>
            <person name="Cheng J."/>
            <person name="Geng P."/>
        </authorList>
    </citation>
    <scope>NUCLEOTIDE SEQUENCE</scope>
    <source>
        <strain evidence="1">SSII-1</strain>
        <plasmid evidence="1">pSSII-1</plasmid>
    </source>
</reference>
<keyword evidence="1" id="KW-0614">Plasmid</keyword>
<proteinExistence type="predicted"/>
<dbReference type="AlphaFoldDB" id="A0A6H0A0A5"/>
<geneLocation type="plasmid" evidence="1">
    <name>pSSII-1</name>
</geneLocation>
<organism evidence="1">
    <name type="scientific">Lysinibacillus sphaericus</name>
    <name type="common">Bacillus sphaericus</name>
    <dbReference type="NCBI Taxonomy" id="1421"/>
    <lineage>
        <taxon>Bacteria</taxon>
        <taxon>Bacillati</taxon>
        <taxon>Bacillota</taxon>
        <taxon>Bacilli</taxon>
        <taxon>Bacillales</taxon>
        <taxon>Bacillaceae</taxon>
        <taxon>Lysinibacillus</taxon>
    </lineage>
</organism>
<dbReference type="RefSeq" id="WP_012291651.1">
    <property type="nucleotide sequence ID" value="NZ_CP014644.1"/>
</dbReference>
<name>A0A6H0A0A5_LYSSH</name>
<sequence length="347" mass="40330">MRVIDGIQFFDAEQQFLKLYEYEQEHEQQKKLTASSVVTYLLMRSQCDEAGLIYETEFNLKLVCEKLGLPYSSIHNGYHRLYEIGLLAITRIGERTYIQLPMVAAHVPSKEDNEISSYFRIPNAIFNGTFLNTFIKARDVRGLLGVFDLLNGLFREYSNKRNTSLKRKKETLIKKLKQSKYAFKSWIRRVFSNKESLIEIKIEHEDMYELKFSEAAFTDREQDVVYEKFNAAVRNTLSSLLKSSSIKYATKDLKDMQFACQQELTAPLYRAILVNDQAEKFASLVVPDVISNTINKIENSNAKVLGAYFRRTIKSQIQEVMKEEIPLRRLIASTYRDEGLEVPVQFL</sequence>
<accession>A0A6H0A0A5</accession>